<dbReference type="InterPro" id="IPR000483">
    <property type="entry name" value="Cys-rich_flank_reg_C"/>
</dbReference>
<evidence type="ECO:0000313" key="7">
    <source>
        <dbReference type="EMBL" id="CAH1786498.1"/>
    </source>
</evidence>
<dbReference type="PANTHER" id="PTHR24366:SF96">
    <property type="entry name" value="LEUCINE RICH REPEAT CONTAINING 53"/>
    <property type="match status" value="1"/>
</dbReference>
<dbReference type="Pfam" id="PF13855">
    <property type="entry name" value="LRR_8"/>
    <property type="match status" value="2"/>
</dbReference>
<dbReference type="OrthoDB" id="1099686at2759"/>
<keyword evidence="2 5" id="KW-0732">Signal</keyword>
<keyword evidence="3" id="KW-0677">Repeat</keyword>
<accession>A0A8S4P4S5</accession>
<dbReference type="InterPro" id="IPR013783">
    <property type="entry name" value="Ig-like_fold"/>
</dbReference>
<sequence>MANVPTFAGVFTLLVVLLSAVCIVSSCPTGCSCSEFRNSIYCSSSTLPGWPADSGVTWSVDRLQIICRKDVQIKHLKKDDFAHYANITRLDIIQCGLEDITDDTFEFLTRLTTFSLLGNNLKSIHQNTFTLIVNLEDLNLAHNAIETVPDNAFIHLKKLKSLRLSFNKIRSVGKHAFEDLPELGDLYIEHNENLSFVDEEAFLNSHIDYLRIGHSNLDSGFVKALKPLQDGLIRLDWTDNGKALNLPADSFEGFNLASLDLSRNQITNIDFLQKTVSGLIKLDYNNITDIDLSNCPLPTLVTLYLNSNQIKRLDLTTFKHITTLRYLTLGKNKIEELIGTLAPFQHMLHFGAPGNKIRQIPNGMFKENKFLTRVELYDNDIATIDGSMFPRDGVLTYLELNGNNIETIPVSMEAVIKSTMLEDNRGYMLIYDNPIHCNCELKWLRKLLTKRDDLLSIKSLAKVQTNCTTPNNINFQLVSLADMACDVPVLAPVLMPINDDPLWCNASGDPTPKVEWRSTSGTILASKLPIRTTQKFISLPLPQSDLPEGGDILCVASSTQGNATAHLYTFGASSARAHFTNVGRLIAAAAIALLICII</sequence>
<evidence type="ECO:0000256" key="5">
    <source>
        <dbReference type="SAM" id="SignalP"/>
    </source>
</evidence>
<dbReference type="SMART" id="SM00082">
    <property type="entry name" value="LRRCT"/>
    <property type="match status" value="1"/>
</dbReference>
<organism evidence="7 8">
    <name type="scientific">Owenia fusiformis</name>
    <name type="common">Polychaete worm</name>
    <dbReference type="NCBI Taxonomy" id="6347"/>
    <lineage>
        <taxon>Eukaryota</taxon>
        <taxon>Metazoa</taxon>
        <taxon>Spiralia</taxon>
        <taxon>Lophotrochozoa</taxon>
        <taxon>Annelida</taxon>
        <taxon>Polychaeta</taxon>
        <taxon>Sedentaria</taxon>
        <taxon>Canalipalpata</taxon>
        <taxon>Sabellida</taxon>
        <taxon>Oweniida</taxon>
        <taxon>Oweniidae</taxon>
        <taxon>Owenia</taxon>
    </lineage>
</organism>
<evidence type="ECO:0000256" key="4">
    <source>
        <dbReference type="ARBA" id="ARBA00023157"/>
    </source>
</evidence>
<evidence type="ECO:0000313" key="8">
    <source>
        <dbReference type="Proteomes" id="UP000749559"/>
    </source>
</evidence>
<evidence type="ECO:0000259" key="6">
    <source>
        <dbReference type="PROSITE" id="PS50835"/>
    </source>
</evidence>
<dbReference type="InterPro" id="IPR007110">
    <property type="entry name" value="Ig-like_dom"/>
</dbReference>
<gene>
    <name evidence="7" type="ORF">OFUS_LOCUS12387</name>
</gene>
<dbReference type="Gene3D" id="3.80.10.10">
    <property type="entry name" value="Ribonuclease Inhibitor"/>
    <property type="match status" value="3"/>
</dbReference>
<evidence type="ECO:0000256" key="1">
    <source>
        <dbReference type="ARBA" id="ARBA00022614"/>
    </source>
</evidence>
<feature type="chain" id="PRO_5035810874" description="Ig-like domain-containing protein" evidence="5">
    <location>
        <begin position="27"/>
        <end position="598"/>
    </location>
</feature>
<protein>
    <recommendedName>
        <fullName evidence="6">Ig-like domain-containing protein</fullName>
    </recommendedName>
</protein>
<dbReference type="PROSITE" id="PS51450">
    <property type="entry name" value="LRR"/>
    <property type="match status" value="2"/>
</dbReference>
<dbReference type="Gene3D" id="2.60.40.10">
    <property type="entry name" value="Immunoglobulins"/>
    <property type="match status" value="1"/>
</dbReference>
<dbReference type="PANTHER" id="PTHR24366">
    <property type="entry name" value="IG(IMMUNOGLOBULIN) AND LRR(LEUCINE RICH REPEAT) DOMAINS"/>
    <property type="match status" value="1"/>
</dbReference>
<dbReference type="EMBL" id="CAIIXF020000006">
    <property type="protein sequence ID" value="CAH1786498.1"/>
    <property type="molecule type" value="Genomic_DNA"/>
</dbReference>
<keyword evidence="8" id="KW-1185">Reference proteome</keyword>
<dbReference type="PROSITE" id="PS50835">
    <property type="entry name" value="IG_LIKE"/>
    <property type="match status" value="1"/>
</dbReference>
<name>A0A8S4P4S5_OWEFU</name>
<dbReference type="InterPro" id="IPR001611">
    <property type="entry name" value="Leu-rich_rpt"/>
</dbReference>
<reference evidence="7" key="1">
    <citation type="submission" date="2022-03" db="EMBL/GenBank/DDBJ databases">
        <authorList>
            <person name="Martin C."/>
        </authorList>
    </citation>
    <scope>NUCLEOTIDE SEQUENCE</scope>
</reference>
<feature type="domain" description="Ig-like" evidence="6">
    <location>
        <begin position="488"/>
        <end position="564"/>
    </location>
</feature>
<keyword evidence="1" id="KW-0433">Leucine-rich repeat</keyword>
<comment type="caution">
    <text evidence="7">The sequence shown here is derived from an EMBL/GenBank/DDBJ whole genome shotgun (WGS) entry which is preliminary data.</text>
</comment>
<evidence type="ECO:0000256" key="2">
    <source>
        <dbReference type="ARBA" id="ARBA00022729"/>
    </source>
</evidence>
<dbReference type="SMART" id="SM00365">
    <property type="entry name" value="LRR_SD22"/>
    <property type="match status" value="4"/>
</dbReference>
<dbReference type="SMART" id="SM00369">
    <property type="entry name" value="LRR_TYP"/>
    <property type="match status" value="6"/>
</dbReference>
<evidence type="ECO:0000256" key="3">
    <source>
        <dbReference type="ARBA" id="ARBA00022737"/>
    </source>
</evidence>
<dbReference type="InterPro" id="IPR032675">
    <property type="entry name" value="LRR_dom_sf"/>
</dbReference>
<dbReference type="InterPro" id="IPR003591">
    <property type="entry name" value="Leu-rich_rpt_typical-subtyp"/>
</dbReference>
<feature type="signal peptide" evidence="5">
    <location>
        <begin position="1"/>
        <end position="26"/>
    </location>
</feature>
<dbReference type="Proteomes" id="UP000749559">
    <property type="component" value="Unassembled WGS sequence"/>
</dbReference>
<dbReference type="SUPFAM" id="SSF52058">
    <property type="entry name" value="L domain-like"/>
    <property type="match status" value="1"/>
</dbReference>
<keyword evidence="4" id="KW-1015">Disulfide bond</keyword>
<proteinExistence type="predicted"/>
<dbReference type="AlphaFoldDB" id="A0A8S4P4S5"/>